<evidence type="ECO:0000256" key="1">
    <source>
        <dbReference type="ARBA" id="ARBA00004141"/>
    </source>
</evidence>
<dbReference type="PANTHER" id="PTHR31465:SF35">
    <property type="entry name" value="RTA1 DOMAIN PROTEIN-RELATED"/>
    <property type="match status" value="1"/>
</dbReference>
<feature type="transmembrane region" description="Helical" evidence="5">
    <location>
        <begin position="196"/>
        <end position="216"/>
    </location>
</feature>
<feature type="transmembrane region" description="Helical" evidence="5">
    <location>
        <begin position="231"/>
        <end position="251"/>
    </location>
</feature>
<gene>
    <name evidence="6" type="ORF">B0T10DRAFT_601057</name>
</gene>
<dbReference type="AlphaFoldDB" id="A0A9P8WEM1"/>
<feature type="transmembrane region" description="Helical" evidence="5">
    <location>
        <begin position="12"/>
        <end position="31"/>
    </location>
</feature>
<evidence type="ECO:0000256" key="2">
    <source>
        <dbReference type="ARBA" id="ARBA00022692"/>
    </source>
</evidence>
<dbReference type="Pfam" id="PF04479">
    <property type="entry name" value="RTA1"/>
    <property type="match status" value="1"/>
</dbReference>
<dbReference type="PANTHER" id="PTHR31465">
    <property type="entry name" value="PROTEIN RTA1-RELATED"/>
    <property type="match status" value="1"/>
</dbReference>
<comment type="subcellular location">
    <subcellularLocation>
        <location evidence="1">Membrane</location>
        <topology evidence="1">Multi-pass membrane protein</topology>
    </subcellularLocation>
</comment>
<reference evidence="6 7" key="1">
    <citation type="journal article" date="2021" name="Nat. Commun.">
        <title>Genetic determinants of endophytism in the Arabidopsis root mycobiome.</title>
        <authorList>
            <person name="Mesny F."/>
            <person name="Miyauchi S."/>
            <person name="Thiergart T."/>
            <person name="Pickel B."/>
            <person name="Atanasova L."/>
            <person name="Karlsson M."/>
            <person name="Huettel B."/>
            <person name="Barry K.W."/>
            <person name="Haridas S."/>
            <person name="Chen C."/>
            <person name="Bauer D."/>
            <person name="Andreopoulos W."/>
            <person name="Pangilinan J."/>
            <person name="LaButti K."/>
            <person name="Riley R."/>
            <person name="Lipzen A."/>
            <person name="Clum A."/>
            <person name="Drula E."/>
            <person name="Henrissat B."/>
            <person name="Kohler A."/>
            <person name="Grigoriev I.V."/>
            <person name="Martin F.M."/>
            <person name="Hacquard S."/>
        </authorList>
    </citation>
    <scope>NUCLEOTIDE SEQUENCE [LARGE SCALE GENOMIC DNA]</scope>
    <source>
        <strain evidence="6 7">MPI-CAGE-CH-0241</strain>
    </source>
</reference>
<organism evidence="6 7">
    <name type="scientific">Thelonectria olida</name>
    <dbReference type="NCBI Taxonomy" id="1576542"/>
    <lineage>
        <taxon>Eukaryota</taxon>
        <taxon>Fungi</taxon>
        <taxon>Dikarya</taxon>
        <taxon>Ascomycota</taxon>
        <taxon>Pezizomycotina</taxon>
        <taxon>Sordariomycetes</taxon>
        <taxon>Hypocreomycetidae</taxon>
        <taxon>Hypocreales</taxon>
        <taxon>Nectriaceae</taxon>
        <taxon>Thelonectria</taxon>
    </lineage>
</organism>
<sequence length="283" mass="31468">MPREFYHYDPSLPAAVVFAVVFILSAAMHTFQLVRAKTWYFVPFVVGCLVEGIGYIARAFNANETPDWTLGPYVIQALLLLLGPAFFAASIYMILGRIIQLVDAEKHSLIKTRWLTKFFLLGDIISIAAQGIGGGKLSNAKTEDDRDQGQTIIIVGLGVQIVFFSLFIVVAGIFHLRINKDPTEKSLNLTVPWKRLLHVLYVSSLLILIRSIFRVAEYVGGSDGELQSKEIYTYLLDSLLMAITAIIFNIFHPSGIIRAKSKSLPCNSDSEMQLGTYSSISRT</sequence>
<feature type="transmembrane region" description="Helical" evidence="5">
    <location>
        <begin position="73"/>
        <end position="94"/>
    </location>
</feature>
<evidence type="ECO:0000313" key="6">
    <source>
        <dbReference type="EMBL" id="KAH6898006.1"/>
    </source>
</evidence>
<dbReference type="OrthoDB" id="3358017at2759"/>
<dbReference type="EMBL" id="JAGPYM010000002">
    <property type="protein sequence ID" value="KAH6898006.1"/>
    <property type="molecule type" value="Genomic_DNA"/>
</dbReference>
<dbReference type="GO" id="GO:0016020">
    <property type="term" value="C:membrane"/>
    <property type="evidence" value="ECO:0007669"/>
    <property type="project" value="UniProtKB-SubCell"/>
</dbReference>
<feature type="transmembrane region" description="Helical" evidence="5">
    <location>
        <begin position="152"/>
        <end position="176"/>
    </location>
</feature>
<feature type="transmembrane region" description="Helical" evidence="5">
    <location>
        <begin position="114"/>
        <end position="132"/>
    </location>
</feature>
<feature type="transmembrane region" description="Helical" evidence="5">
    <location>
        <begin position="38"/>
        <end position="61"/>
    </location>
</feature>
<evidence type="ECO:0000256" key="3">
    <source>
        <dbReference type="ARBA" id="ARBA00022989"/>
    </source>
</evidence>
<name>A0A9P8WEM1_9HYPO</name>
<dbReference type="Proteomes" id="UP000777438">
    <property type="component" value="Unassembled WGS sequence"/>
</dbReference>
<evidence type="ECO:0000313" key="7">
    <source>
        <dbReference type="Proteomes" id="UP000777438"/>
    </source>
</evidence>
<keyword evidence="4 5" id="KW-0472">Membrane</keyword>
<evidence type="ECO:0000256" key="5">
    <source>
        <dbReference type="SAM" id="Phobius"/>
    </source>
</evidence>
<comment type="caution">
    <text evidence="6">The sequence shown here is derived from an EMBL/GenBank/DDBJ whole genome shotgun (WGS) entry which is preliminary data.</text>
</comment>
<keyword evidence="2 5" id="KW-0812">Transmembrane</keyword>
<dbReference type="InterPro" id="IPR007568">
    <property type="entry name" value="RTA1"/>
</dbReference>
<protein>
    <submittedName>
        <fullName evidence="6">RTA1 like protein-domain-containing protein</fullName>
    </submittedName>
</protein>
<keyword evidence="7" id="KW-1185">Reference proteome</keyword>
<proteinExistence type="predicted"/>
<accession>A0A9P8WEM1</accession>
<keyword evidence="3 5" id="KW-1133">Transmembrane helix</keyword>
<evidence type="ECO:0000256" key="4">
    <source>
        <dbReference type="ARBA" id="ARBA00023136"/>
    </source>
</evidence>